<feature type="transmembrane region" description="Helical" evidence="9">
    <location>
        <begin position="50"/>
        <end position="69"/>
    </location>
</feature>
<dbReference type="GO" id="GO:0005886">
    <property type="term" value="C:plasma membrane"/>
    <property type="evidence" value="ECO:0007669"/>
    <property type="project" value="UniProtKB-SubCell"/>
</dbReference>
<gene>
    <name evidence="10" type="primary">secG</name>
    <name evidence="10" type="ORF">COY30_01570</name>
</gene>
<organism evidence="10 11">
    <name type="scientific">Candidatus Woesebacteria bacterium CG_4_10_14_0_2_um_filter_44_9</name>
    <dbReference type="NCBI Taxonomy" id="1975055"/>
    <lineage>
        <taxon>Bacteria</taxon>
        <taxon>Candidatus Woeseibacteriota</taxon>
    </lineage>
</organism>
<dbReference type="GO" id="GO:0009306">
    <property type="term" value="P:protein secretion"/>
    <property type="evidence" value="ECO:0007669"/>
    <property type="project" value="UniProtKB-UniRule"/>
</dbReference>
<evidence type="ECO:0000256" key="7">
    <source>
        <dbReference type="ARBA" id="ARBA00023010"/>
    </source>
</evidence>
<dbReference type="InterPro" id="IPR004692">
    <property type="entry name" value="SecG"/>
</dbReference>
<keyword evidence="5 9" id="KW-0653">Protein transport</keyword>
<evidence type="ECO:0000256" key="9">
    <source>
        <dbReference type="RuleBase" id="RU365087"/>
    </source>
</evidence>
<evidence type="ECO:0000256" key="1">
    <source>
        <dbReference type="ARBA" id="ARBA00004141"/>
    </source>
</evidence>
<evidence type="ECO:0000313" key="11">
    <source>
        <dbReference type="Proteomes" id="UP000231727"/>
    </source>
</evidence>
<keyword evidence="8 9" id="KW-0472">Membrane</keyword>
<comment type="subcellular location">
    <subcellularLocation>
        <location evidence="9">Cell membrane</location>
        <topology evidence="9">Multi-pass membrane protein</topology>
    </subcellularLocation>
    <subcellularLocation>
        <location evidence="1">Membrane</location>
        <topology evidence="1">Multi-pass membrane protein</topology>
    </subcellularLocation>
</comment>
<dbReference type="EMBL" id="PFNN01000030">
    <property type="protein sequence ID" value="PIZ45665.1"/>
    <property type="molecule type" value="Genomic_DNA"/>
</dbReference>
<evidence type="ECO:0000313" key="10">
    <source>
        <dbReference type="EMBL" id="PIZ45665.1"/>
    </source>
</evidence>
<keyword evidence="6 9" id="KW-1133">Transmembrane helix</keyword>
<dbReference type="PRINTS" id="PR01651">
    <property type="entry name" value="SECGEXPORT"/>
</dbReference>
<comment type="function">
    <text evidence="9">Involved in protein export. Participates in an early event of protein translocation.</text>
</comment>
<evidence type="ECO:0000256" key="6">
    <source>
        <dbReference type="ARBA" id="ARBA00022989"/>
    </source>
</evidence>
<keyword evidence="9" id="KW-1003">Cell membrane</keyword>
<evidence type="ECO:0000256" key="8">
    <source>
        <dbReference type="ARBA" id="ARBA00023136"/>
    </source>
</evidence>
<comment type="caution">
    <text evidence="9">Lacks conserved residue(s) required for the propagation of feature annotation.</text>
</comment>
<dbReference type="GO" id="GO:0015450">
    <property type="term" value="F:protein-transporting ATPase activity"/>
    <property type="evidence" value="ECO:0007669"/>
    <property type="project" value="UniProtKB-UniRule"/>
</dbReference>
<dbReference type="AlphaFoldDB" id="A0A2M7THH3"/>
<dbReference type="NCBIfam" id="TIGR00810">
    <property type="entry name" value="secG"/>
    <property type="match status" value="1"/>
</dbReference>
<reference evidence="11" key="1">
    <citation type="submission" date="2017-09" db="EMBL/GenBank/DDBJ databases">
        <title>Depth-based differentiation of microbial function through sediment-hosted aquifers and enrichment of novel symbionts in the deep terrestrial subsurface.</title>
        <authorList>
            <person name="Probst A.J."/>
            <person name="Ladd B."/>
            <person name="Jarett J.K."/>
            <person name="Geller-Mcgrath D.E."/>
            <person name="Sieber C.M.K."/>
            <person name="Emerson J.B."/>
            <person name="Anantharaman K."/>
            <person name="Thomas B.C."/>
            <person name="Malmstrom R."/>
            <person name="Stieglmeier M."/>
            <person name="Klingl A."/>
            <person name="Woyke T."/>
            <person name="Ryan C.M."/>
            <person name="Banfield J.F."/>
        </authorList>
    </citation>
    <scope>NUCLEOTIDE SEQUENCE [LARGE SCALE GENOMIC DNA]</scope>
</reference>
<evidence type="ECO:0000256" key="5">
    <source>
        <dbReference type="ARBA" id="ARBA00022927"/>
    </source>
</evidence>
<dbReference type="Proteomes" id="UP000231727">
    <property type="component" value="Unassembled WGS sequence"/>
</dbReference>
<evidence type="ECO:0000256" key="4">
    <source>
        <dbReference type="ARBA" id="ARBA00022692"/>
    </source>
</evidence>
<name>A0A2M7THH3_9BACT</name>
<keyword evidence="7 9" id="KW-0811">Translocation</keyword>
<sequence length="70" mass="7434">MKNALLIVQIIIACALATLILIQSHGTGLGRTFGGGGASFSRRGLERLLYKLTFVFAGLFILVSIITLAI</sequence>
<keyword evidence="4 9" id="KW-0812">Transmembrane</keyword>
<comment type="caution">
    <text evidence="10">The sequence shown here is derived from an EMBL/GenBank/DDBJ whole genome shotgun (WGS) entry which is preliminary data.</text>
</comment>
<keyword evidence="3 9" id="KW-0813">Transport</keyword>
<dbReference type="Pfam" id="PF03840">
    <property type="entry name" value="SecG"/>
    <property type="match status" value="1"/>
</dbReference>
<evidence type="ECO:0000256" key="3">
    <source>
        <dbReference type="ARBA" id="ARBA00022448"/>
    </source>
</evidence>
<comment type="similarity">
    <text evidence="2 9">Belongs to the SecG family.</text>
</comment>
<proteinExistence type="inferred from homology"/>
<accession>A0A2M7THH3</accession>
<protein>
    <recommendedName>
        <fullName evidence="9">Protein-export membrane protein SecG</fullName>
    </recommendedName>
</protein>
<evidence type="ECO:0000256" key="2">
    <source>
        <dbReference type="ARBA" id="ARBA00008445"/>
    </source>
</evidence>